<reference evidence="2" key="3">
    <citation type="submission" date="2025-08" db="UniProtKB">
        <authorList>
            <consortium name="Ensembl"/>
        </authorList>
    </citation>
    <scope>IDENTIFICATION</scope>
</reference>
<reference evidence="3" key="2">
    <citation type="submission" date="2023-03" db="EMBL/GenBank/DDBJ databases">
        <authorList>
            <consortium name="Wellcome Sanger Institute Data Sharing"/>
        </authorList>
    </citation>
    <scope>NUCLEOTIDE SEQUENCE [LARGE SCALE GENOMIC DNA]</scope>
</reference>
<feature type="region of interest" description="Disordered" evidence="1">
    <location>
        <begin position="1"/>
        <end position="34"/>
    </location>
</feature>
<name>A0AAX7SZM4_ASTCA</name>
<reference evidence="2" key="4">
    <citation type="submission" date="2025-09" db="UniProtKB">
        <authorList>
            <consortium name="Ensembl"/>
        </authorList>
    </citation>
    <scope>IDENTIFICATION</scope>
</reference>
<dbReference type="SUPFAM" id="SSF52540">
    <property type="entry name" value="P-loop containing nucleoside triphosphate hydrolases"/>
    <property type="match status" value="1"/>
</dbReference>
<dbReference type="Ensembl" id="ENSACLT00000060645.1">
    <property type="protein sequence ID" value="ENSACLP00000049872.1"/>
    <property type="gene ID" value="ENSACLG00000010639.2"/>
</dbReference>
<gene>
    <name evidence="2" type="primary">RFC2</name>
</gene>
<dbReference type="InterPro" id="IPR036397">
    <property type="entry name" value="RNaseH_sf"/>
</dbReference>
<evidence type="ECO:0008006" key="4">
    <source>
        <dbReference type="Google" id="ProtNLM"/>
    </source>
</evidence>
<dbReference type="Proteomes" id="UP000265100">
    <property type="component" value="Chromosome 20"/>
</dbReference>
<evidence type="ECO:0000256" key="1">
    <source>
        <dbReference type="SAM" id="MobiDB-lite"/>
    </source>
</evidence>
<feature type="compositionally biased region" description="Low complexity" evidence="1">
    <location>
        <begin position="25"/>
        <end position="34"/>
    </location>
</feature>
<keyword evidence="3" id="KW-1185">Reference proteome</keyword>
<accession>A0AAX7SZM4</accession>
<reference evidence="2 3" key="1">
    <citation type="submission" date="2018-05" db="EMBL/GenBank/DDBJ databases">
        <authorList>
            <person name="Datahose"/>
        </authorList>
    </citation>
    <scope>NUCLEOTIDE SEQUENCE</scope>
</reference>
<evidence type="ECO:0000313" key="3">
    <source>
        <dbReference type="Proteomes" id="UP000265100"/>
    </source>
</evidence>
<evidence type="ECO:0000313" key="2">
    <source>
        <dbReference type="Ensembl" id="ENSACLP00000049872.1"/>
    </source>
</evidence>
<dbReference type="Gene3D" id="3.30.420.10">
    <property type="entry name" value="Ribonuclease H-like superfamily/Ribonuclease H"/>
    <property type="match status" value="1"/>
</dbReference>
<dbReference type="GO" id="GO:0003676">
    <property type="term" value="F:nucleic acid binding"/>
    <property type="evidence" value="ECO:0007669"/>
    <property type="project" value="InterPro"/>
</dbReference>
<dbReference type="AlphaFoldDB" id="A0AAX7SZM4"/>
<dbReference type="InterPro" id="IPR027417">
    <property type="entry name" value="P-loop_NTPase"/>
</dbReference>
<protein>
    <recommendedName>
        <fullName evidence="4">Transposase Tc1-like domain-containing protein</fullName>
    </recommendedName>
</protein>
<dbReference type="GeneTree" id="ENSGT00550000075050"/>
<organism evidence="2 3">
    <name type="scientific">Astatotilapia calliptera</name>
    <name type="common">Eastern happy</name>
    <name type="synonym">Chromis callipterus</name>
    <dbReference type="NCBI Taxonomy" id="8154"/>
    <lineage>
        <taxon>Eukaryota</taxon>
        <taxon>Metazoa</taxon>
        <taxon>Chordata</taxon>
        <taxon>Craniata</taxon>
        <taxon>Vertebrata</taxon>
        <taxon>Euteleostomi</taxon>
        <taxon>Actinopterygii</taxon>
        <taxon>Neopterygii</taxon>
        <taxon>Teleostei</taxon>
        <taxon>Neoteleostei</taxon>
        <taxon>Acanthomorphata</taxon>
        <taxon>Ovalentaria</taxon>
        <taxon>Cichlomorphae</taxon>
        <taxon>Cichliformes</taxon>
        <taxon>Cichlidae</taxon>
        <taxon>African cichlids</taxon>
        <taxon>Pseudocrenilabrinae</taxon>
        <taxon>Haplochromini</taxon>
        <taxon>Astatotilapia</taxon>
    </lineage>
</organism>
<dbReference type="Gene3D" id="3.40.50.300">
    <property type="entry name" value="P-loop containing nucleotide triphosphate hydrolases"/>
    <property type="match status" value="1"/>
</dbReference>
<sequence length="179" mass="20373">MDVEMETECKQKPTESGQKADTEAGESSSKGSGSAYELPWVEKYRPLKLNEIVGNEETVSRLEVFAREGNVPNIIIAGARKFVRMFWNNSGPVVAQHCHELETAGPPVSQSTVKPVLHLRELRRPRKKPIIQNQHLQAHLKFAAAQMNKPNAFWRSVSWSEETKIELFGLDERRYICRS</sequence>
<proteinExistence type="predicted"/>
<feature type="compositionally biased region" description="Basic and acidic residues" evidence="1">
    <location>
        <begin position="7"/>
        <end position="22"/>
    </location>
</feature>